<name>A0A0A9FC53_ARUDO</name>
<dbReference type="EMBL" id="GBRH01189092">
    <property type="protein sequence ID" value="JAE08804.1"/>
    <property type="molecule type" value="Transcribed_RNA"/>
</dbReference>
<organism evidence="2">
    <name type="scientific">Arundo donax</name>
    <name type="common">Giant reed</name>
    <name type="synonym">Donax arundinaceus</name>
    <dbReference type="NCBI Taxonomy" id="35708"/>
    <lineage>
        <taxon>Eukaryota</taxon>
        <taxon>Viridiplantae</taxon>
        <taxon>Streptophyta</taxon>
        <taxon>Embryophyta</taxon>
        <taxon>Tracheophyta</taxon>
        <taxon>Spermatophyta</taxon>
        <taxon>Magnoliopsida</taxon>
        <taxon>Liliopsida</taxon>
        <taxon>Poales</taxon>
        <taxon>Poaceae</taxon>
        <taxon>PACMAD clade</taxon>
        <taxon>Arundinoideae</taxon>
        <taxon>Arundineae</taxon>
        <taxon>Arundo</taxon>
    </lineage>
</organism>
<accession>A0A0A9FC53</accession>
<evidence type="ECO:0000256" key="1">
    <source>
        <dbReference type="SAM" id="MobiDB-lite"/>
    </source>
</evidence>
<feature type="region of interest" description="Disordered" evidence="1">
    <location>
        <begin position="71"/>
        <end position="94"/>
    </location>
</feature>
<dbReference type="AlphaFoldDB" id="A0A0A9FC53"/>
<reference evidence="2" key="1">
    <citation type="submission" date="2014-09" db="EMBL/GenBank/DDBJ databases">
        <authorList>
            <person name="Magalhaes I.L.F."/>
            <person name="Oliveira U."/>
            <person name="Santos F.R."/>
            <person name="Vidigal T.H.D.A."/>
            <person name="Brescovit A.D."/>
            <person name="Santos A.J."/>
        </authorList>
    </citation>
    <scope>NUCLEOTIDE SEQUENCE</scope>
    <source>
        <tissue evidence="2">Shoot tissue taken approximately 20 cm above the soil surface</tissue>
    </source>
</reference>
<sequence length="94" mass="10421">MRPMGIRSAKVQESIDFRAHADAKALCLMYAVYVHVPGVLRVLDDLLAILAPFVAVVEHVDVAHRLEAEPRLPNLPPRLPSAASRLLHPHRAHP</sequence>
<reference evidence="2" key="2">
    <citation type="journal article" date="2015" name="Data Brief">
        <title>Shoot transcriptome of the giant reed, Arundo donax.</title>
        <authorList>
            <person name="Barrero R.A."/>
            <person name="Guerrero F.D."/>
            <person name="Moolhuijzen P."/>
            <person name="Goolsby J.A."/>
            <person name="Tidwell J."/>
            <person name="Bellgard S.E."/>
            <person name="Bellgard M.I."/>
        </authorList>
    </citation>
    <scope>NUCLEOTIDE SEQUENCE</scope>
    <source>
        <tissue evidence="2">Shoot tissue taken approximately 20 cm above the soil surface</tissue>
    </source>
</reference>
<protein>
    <submittedName>
        <fullName evidence="2">Uncharacterized protein</fullName>
    </submittedName>
</protein>
<evidence type="ECO:0000313" key="2">
    <source>
        <dbReference type="EMBL" id="JAE08804.1"/>
    </source>
</evidence>
<proteinExistence type="predicted"/>